<accession>A0A8J6B506</accession>
<evidence type="ECO:0000313" key="3">
    <source>
        <dbReference type="Proteomes" id="UP000770717"/>
    </source>
</evidence>
<dbReference type="AlphaFoldDB" id="A0A8J6B506"/>
<evidence type="ECO:0000256" key="1">
    <source>
        <dbReference type="SAM" id="MobiDB-lite"/>
    </source>
</evidence>
<name>A0A8J6B506_ELECQ</name>
<comment type="caution">
    <text evidence="2">The sequence shown here is derived from an EMBL/GenBank/DDBJ whole genome shotgun (WGS) entry which is preliminary data.</text>
</comment>
<keyword evidence="3" id="KW-1185">Reference proteome</keyword>
<reference evidence="2" key="1">
    <citation type="thesis" date="2020" institute="ProQuest LLC" country="789 East Eisenhower Parkway, Ann Arbor, MI, USA">
        <title>Comparative Genomics and Chromosome Evolution.</title>
        <authorList>
            <person name="Mudd A.B."/>
        </authorList>
    </citation>
    <scope>NUCLEOTIDE SEQUENCE</scope>
    <source>
        <strain evidence="2">HN-11 Male</strain>
        <tissue evidence="2">Kidney and liver</tissue>
    </source>
</reference>
<evidence type="ECO:0000313" key="2">
    <source>
        <dbReference type="EMBL" id="KAG9464207.1"/>
    </source>
</evidence>
<sequence length="74" mass="8350">MQQPKRQTQFWDVLREAQSLDHVRSLSPLLFLSQTSSGILGPVLGTPLYNRHRQTGASSEKSYQDGERSANHVL</sequence>
<protein>
    <submittedName>
        <fullName evidence="2">Uncharacterized protein</fullName>
    </submittedName>
</protein>
<organism evidence="2 3">
    <name type="scientific">Eleutherodactylus coqui</name>
    <name type="common">Puerto Rican coqui</name>
    <dbReference type="NCBI Taxonomy" id="57060"/>
    <lineage>
        <taxon>Eukaryota</taxon>
        <taxon>Metazoa</taxon>
        <taxon>Chordata</taxon>
        <taxon>Craniata</taxon>
        <taxon>Vertebrata</taxon>
        <taxon>Euteleostomi</taxon>
        <taxon>Amphibia</taxon>
        <taxon>Batrachia</taxon>
        <taxon>Anura</taxon>
        <taxon>Neobatrachia</taxon>
        <taxon>Hyloidea</taxon>
        <taxon>Eleutherodactylidae</taxon>
        <taxon>Eleutherodactylinae</taxon>
        <taxon>Eleutherodactylus</taxon>
        <taxon>Eleutherodactylus</taxon>
    </lineage>
</organism>
<gene>
    <name evidence="2" type="ORF">GDO78_020312</name>
</gene>
<dbReference type="EMBL" id="WNTK01004866">
    <property type="protein sequence ID" value="KAG9464207.1"/>
    <property type="molecule type" value="Genomic_DNA"/>
</dbReference>
<feature type="compositionally biased region" description="Basic and acidic residues" evidence="1">
    <location>
        <begin position="62"/>
        <end position="74"/>
    </location>
</feature>
<feature type="region of interest" description="Disordered" evidence="1">
    <location>
        <begin position="48"/>
        <end position="74"/>
    </location>
</feature>
<proteinExistence type="predicted"/>
<dbReference type="Proteomes" id="UP000770717">
    <property type="component" value="Unassembled WGS sequence"/>
</dbReference>